<dbReference type="InterPro" id="IPR019290">
    <property type="entry name" value="GlycosylTrfase-like_prok"/>
</dbReference>
<feature type="domain" description="Glycosyltransferase 2-like prokaryotic type" evidence="1">
    <location>
        <begin position="5"/>
        <end position="249"/>
    </location>
</feature>
<dbReference type="CDD" id="cd00761">
    <property type="entry name" value="Glyco_tranf_GTA_type"/>
    <property type="match status" value="1"/>
</dbReference>
<dbReference type="Gene3D" id="3.90.550.10">
    <property type="entry name" value="Spore Coat Polysaccharide Biosynthesis Protein SpsA, Chain A"/>
    <property type="match status" value="1"/>
</dbReference>
<dbReference type="SUPFAM" id="SSF53448">
    <property type="entry name" value="Nucleotide-diphospho-sugar transferases"/>
    <property type="match status" value="1"/>
</dbReference>
<dbReference type="PANTHER" id="PTHR43685:SF2">
    <property type="entry name" value="GLYCOSYLTRANSFERASE 2-LIKE DOMAIN-CONTAINING PROTEIN"/>
    <property type="match status" value="1"/>
</dbReference>
<evidence type="ECO:0000313" key="2">
    <source>
        <dbReference type="EMBL" id="MFB2938674.1"/>
    </source>
</evidence>
<proteinExistence type="predicted"/>
<gene>
    <name evidence="2" type="ORF">ACE1B6_25770</name>
</gene>
<name>A0ABV4YIK9_9CYAN</name>
<evidence type="ECO:0000259" key="1">
    <source>
        <dbReference type="Pfam" id="PF10111"/>
    </source>
</evidence>
<dbReference type="InterPro" id="IPR029044">
    <property type="entry name" value="Nucleotide-diphossugar_trans"/>
</dbReference>
<dbReference type="RefSeq" id="WP_413260156.1">
    <property type="nucleotide sequence ID" value="NZ_JBHFNS010000092.1"/>
</dbReference>
<accession>A0ABV4YIK9</accession>
<reference evidence="2 3" key="1">
    <citation type="submission" date="2024-09" db="EMBL/GenBank/DDBJ databases">
        <title>Floridaenema gen nov. (Aerosakkonemataceae, Aerosakkonematales ord. nov., Cyanobacteria) from benthic tropical and subtropical fresh waters, with the description of four new species.</title>
        <authorList>
            <person name="Moretto J.A."/>
            <person name="Berthold D.E."/>
            <person name="Lefler F.W."/>
            <person name="Huang I.-S."/>
            <person name="Laughinghouse H. IV."/>
        </authorList>
    </citation>
    <scope>NUCLEOTIDE SEQUENCE [LARGE SCALE GENOMIC DNA]</scope>
    <source>
        <strain evidence="2 3">BLCC-F154</strain>
    </source>
</reference>
<organism evidence="2 3">
    <name type="scientific">Floridaenema fluviatile BLCC-F154</name>
    <dbReference type="NCBI Taxonomy" id="3153640"/>
    <lineage>
        <taxon>Bacteria</taxon>
        <taxon>Bacillati</taxon>
        <taxon>Cyanobacteriota</taxon>
        <taxon>Cyanophyceae</taxon>
        <taxon>Oscillatoriophycideae</taxon>
        <taxon>Aerosakkonematales</taxon>
        <taxon>Aerosakkonemataceae</taxon>
        <taxon>Floridanema</taxon>
        <taxon>Floridanema fluviatile</taxon>
    </lineage>
</organism>
<protein>
    <submittedName>
        <fullName evidence="2">Glycosyltransferase family 2 protein</fullName>
    </submittedName>
</protein>
<sequence length="324" mass="36746">MPTISVIIPAYNAERTILETIQSIQQQTFQDFELIVINDGSTDRTLEILNQINEPRLKVFSYNNGGLPTARNRGISNASGEFISFIDADDLWTADKLESQLMALQQNPNAGVAYSWTLNMRDEGQSVSFAQGASSTLEGNVYQDLLLGNFIGSGSNILIRRSVIEMIGEFEPTMKSFEDWDFYLRAAAKCEFVVVPKPQILYRQTSQSMSSKVDVMEKEGLRAIERAYQAAPLEIQYLRNKSLAFLYRYCAGLCLANNIDAKLLKYAQEKLWIAVKLYPPILRERYAQNLITKLLVKRVLPDSVSQLVISVLKKPFSRRDPRLH</sequence>
<dbReference type="EMBL" id="JBHFNS010000092">
    <property type="protein sequence ID" value="MFB2938674.1"/>
    <property type="molecule type" value="Genomic_DNA"/>
</dbReference>
<keyword evidence="3" id="KW-1185">Reference proteome</keyword>
<dbReference type="Proteomes" id="UP001576776">
    <property type="component" value="Unassembled WGS sequence"/>
</dbReference>
<dbReference type="InterPro" id="IPR050834">
    <property type="entry name" value="Glycosyltransf_2"/>
</dbReference>
<dbReference type="PANTHER" id="PTHR43685">
    <property type="entry name" value="GLYCOSYLTRANSFERASE"/>
    <property type="match status" value="1"/>
</dbReference>
<dbReference type="Pfam" id="PF10111">
    <property type="entry name" value="Glyco_tranf_2_2"/>
    <property type="match status" value="1"/>
</dbReference>
<evidence type="ECO:0000313" key="3">
    <source>
        <dbReference type="Proteomes" id="UP001576776"/>
    </source>
</evidence>
<comment type="caution">
    <text evidence="2">The sequence shown here is derived from an EMBL/GenBank/DDBJ whole genome shotgun (WGS) entry which is preliminary data.</text>
</comment>